<name>A0A7G2CHR0_9TRYP</name>
<feature type="transmembrane region" description="Helical" evidence="3">
    <location>
        <begin position="96"/>
        <end position="115"/>
    </location>
</feature>
<keyword evidence="3" id="KW-1133">Transmembrane helix</keyword>
<dbReference type="EMBL" id="LR877157">
    <property type="protein sequence ID" value="CAD2219286.1"/>
    <property type="molecule type" value="Genomic_DNA"/>
</dbReference>
<dbReference type="GO" id="GO:0016020">
    <property type="term" value="C:membrane"/>
    <property type="evidence" value="ECO:0007669"/>
    <property type="project" value="InterPro"/>
</dbReference>
<evidence type="ECO:0000313" key="5">
    <source>
        <dbReference type="EMBL" id="CAD2219286.1"/>
    </source>
</evidence>
<feature type="region of interest" description="Disordered" evidence="2">
    <location>
        <begin position="1"/>
        <end position="42"/>
    </location>
</feature>
<dbReference type="PANTHER" id="PTHR10153">
    <property type="entry name" value="SMALL CONDUCTANCE CALCIUM-ACTIVATED POTASSIUM CHANNEL"/>
    <property type="match status" value="1"/>
</dbReference>
<dbReference type="Proteomes" id="UP000515908">
    <property type="component" value="Chromosome 13"/>
</dbReference>
<proteinExistence type="predicted"/>
<feature type="transmembrane region" description="Helical" evidence="3">
    <location>
        <begin position="191"/>
        <end position="210"/>
    </location>
</feature>
<organism evidence="5 6">
    <name type="scientific">Angomonas deanei</name>
    <dbReference type="NCBI Taxonomy" id="59799"/>
    <lineage>
        <taxon>Eukaryota</taxon>
        <taxon>Discoba</taxon>
        <taxon>Euglenozoa</taxon>
        <taxon>Kinetoplastea</taxon>
        <taxon>Metakinetoplastina</taxon>
        <taxon>Trypanosomatida</taxon>
        <taxon>Trypanosomatidae</taxon>
        <taxon>Strigomonadinae</taxon>
        <taxon>Angomonas</taxon>
    </lineage>
</organism>
<evidence type="ECO:0000313" key="6">
    <source>
        <dbReference type="Proteomes" id="UP000515908"/>
    </source>
</evidence>
<feature type="coiled-coil region" evidence="1">
    <location>
        <begin position="501"/>
        <end position="528"/>
    </location>
</feature>
<dbReference type="InterPro" id="IPR013099">
    <property type="entry name" value="K_chnl_dom"/>
</dbReference>
<sequence>MSTPQRTGALSPTQAPARDGTPDRSGEIIVAKSSKKSSKGSRLVRSITKGPRMLGRRIKHFLRDDLHVDIHYKKAPPKMVTKELATMEILSVYHRWLRGVQALLSIVVFILSLLSIEGSEFSVNLTIFIISQAAILVICKTYEVKAQFSGLNNVLFEGKNIFTSPYFFHMAVEVVLWNIQTPPIVVFWKPFFGLINYFIYLRLYSVILYLNNAKYAYRTFCRAMSAISDLSLDTSFLLRTSLVYAKTRTVLFFSLLMWLTVSFMYSKAESVSVGDGMWFSFQTLATLGYGDYTPLTVAGRAVAFIAYTYSLFILSYLVIVSQHMMKDSSHNMQVLDSCHDLTHQLRSRSAWVIQVCYKFHRARREGAIKTGWKQKLKILLLSWKLTHVIAALRRTRQALNASSKTFRESSINSLTGLSAYQYNSYLYQVQLSARRLQRKKDVDRVYLSLRGRDVSASSLTREDVVEMLFPAGMTDEEGSLDGSFTLSPRTDHLATGGASPVVSHEEEILQLNKKVQELEKKCGQLADAINTFSALAATHPPSMAQSSV</sequence>
<feature type="compositionally biased region" description="Polar residues" evidence="2">
    <location>
        <begin position="1"/>
        <end position="14"/>
    </location>
</feature>
<feature type="transmembrane region" description="Helical" evidence="3">
    <location>
        <begin position="121"/>
        <end position="139"/>
    </location>
</feature>
<protein>
    <submittedName>
        <fullName evidence="5">Ion channel, putative</fullName>
    </submittedName>
</protein>
<keyword evidence="3" id="KW-0812">Transmembrane</keyword>
<evidence type="ECO:0000256" key="3">
    <source>
        <dbReference type="SAM" id="Phobius"/>
    </source>
</evidence>
<dbReference type="AlphaFoldDB" id="A0A7G2CHR0"/>
<dbReference type="VEuPathDB" id="TriTrypDB:ADEAN_000679100"/>
<feature type="domain" description="Potassium channel" evidence="4">
    <location>
        <begin position="255"/>
        <end position="320"/>
    </location>
</feature>
<gene>
    <name evidence="5" type="ORF">ADEAN_000679100</name>
</gene>
<feature type="transmembrane region" description="Helical" evidence="3">
    <location>
        <begin position="297"/>
        <end position="319"/>
    </location>
</feature>
<accession>A0A7G2CHR0</accession>
<dbReference type="SUPFAM" id="SSF81324">
    <property type="entry name" value="Voltage-gated potassium channels"/>
    <property type="match status" value="1"/>
</dbReference>
<evidence type="ECO:0000256" key="2">
    <source>
        <dbReference type="SAM" id="MobiDB-lite"/>
    </source>
</evidence>
<keyword evidence="3" id="KW-0472">Membrane</keyword>
<feature type="transmembrane region" description="Helical" evidence="3">
    <location>
        <begin position="249"/>
        <end position="268"/>
    </location>
</feature>
<evidence type="ECO:0000256" key="1">
    <source>
        <dbReference type="SAM" id="Coils"/>
    </source>
</evidence>
<keyword evidence="1" id="KW-0175">Coiled coil</keyword>
<reference evidence="5 6" key="1">
    <citation type="submission" date="2020-08" db="EMBL/GenBank/DDBJ databases">
        <authorList>
            <person name="Newling K."/>
            <person name="Davey J."/>
            <person name="Forrester S."/>
        </authorList>
    </citation>
    <scope>NUCLEOTIDE SEQUENCE [LARGE SCALE GENOMIC DNA]</scope>
    <source>
        <strain evidence="6">Crithidia deanei Carvalho (ATCC PRA-265)</strain>
    </source>
</reference>
<evidence type="ECO:0000259" key="4">
    <source>
        <dbReference type="Pfam" id="PF07885"/>
    </source>
</evidence>
<dbReference type="GO" id="GO:0016286">
    <property type="term" value="F:small conductance calcium-activated potassium channel activity"/>
    <property type="evidence" value="ECO:0007669"/>
    <property type="project" value="InterPro"/>
</dbReference>
<feature type="transmembrane region" description="Helical" evidence="3">
    <location>
        <begin position="160"/>
        <end position="179"/>
    </location>
</feature>
<dbReference type="OrthoDB" id="73653at2759"/>
<keyword evidence="6" id="KW-1185">Reference proteome</keyword>
<dbReference type="Gene3D" id="1.10.287.70">
    <property type="match status" value="1"/>
</dbReference>
<dbReference type="InterPro" id="IPR015449">
    <property type="entry name" value="K_chnl_Ca-activ_SK"/>
</dbReference>
<dbReference type="Pfam" id="PF07885">
    <property type="entry name" value="Ion_trans_2"/>
    <property type="match status" value="1"/>
</dbReference>